<dbReference type="SMART" id="SM00752">
    <property type="entry name" value="HTTM"/>
    <property type="match status" value="1"/>
</dbReference>
<evidence type="ECO:0000256" key="1">
    <source>
        <dbReference type="ARBA" id="ARBA00004127"/>
    </source>
</evidence>
<feature type="transmembrane region" description="Helical" evidence="5">
    <location>
        <begin position="106"/>
        <end position="132"/>
    </location>
</feature>
<dbReference type="PANTHER" id="PTHR39535">
    <property type="entry name" value="SPORULATION-DELAYING PROTEIN SDPB"/>
    <property type="match status" value="1"/>
</dbReference>
<evidence type="ECO:0000256" key="4">
    <source>
        <dbReference type="ARBA" id="ARBA00023136"/>
    </source>
</evidence>
<dbReference type="RefSeq" id="WP_192789954.1">
    <property type="nucleotide sequence ID" value="NZ_JADBEK010000001.1"/>
</dbReference>
<dbReference type="InterPro" id="IPR052964">
    <property type="entry name" value="Sporulation_signal_mat"/>
</dbReference>
<accession>A0ABR9MAT8</accession>
<evidence type="ECO:0000313" key="7">
    <source>
        <dbReference type="EMBL" id="MBE1590027.1"/>
    </source>
</evidence>
<evidence type="ECO:0000256" key="3">
    <source>
        <dbReference type="ARBA" id="ARBA00022989"/>
    </source>
</evidence>
<feature type="transmembrane region" description="Helical" evidence="5">
    <location>
        <begin position="255"/>
        <end position="276"/>
    </location>
</feature>
<keyword evidence="2 5" id="KW-0812">Transmembrane</keyword>
<gene>
    <name evidence="7" type="ORF">H4W80_008285</name>
</gene>
<feature type="transmembrane region" description="Helical" evidence="5">
    <location>
        <begin position="40"/>
        <end position="62"/>
    </location>
</feature>
<keyword evidence="3 5" id="KW-1133">Transmembrane helix</keyword>
<evidence type="ECO:0000259" key="6">
    <source>
        <dbReference type="SMART" id="SM00752"/>
    </source>
</evidence>
<proteinExistence type="predicted"/>
<dbReference type="Proteomes" id="UP000633509">
    <property type="component" value="Unassembled WGS sequence"/>
</dbReference>
<reference evidence="7 8" key="1">
    <citation type="submission" date="2020-10" db="EMBL/GenBank/DDBJ databases">
        <title>Sequencing the genomes of 1000 actinobacteria strains.</title>
        <authorList>
            <person name="Klenk H.-P."/>
        </authorList>
    </citation>
    <scope>NUCLEOTIDE SEQUENCE [LARGE SCALE GENOMIC DNA]</scope>
    <source>
        <strain evidence="7 8">DSM 43173</strain>
    </source>
</reference>
<feature type="transmembrane region" description="Helical" evidence="5">
    <location>
        <begin position="283"/>
        <end position="309"/>
    </location>
</feature>
<evidence type="ECO:0000256" key="5">
    <source>
        <dbReference type="SAM" id="Phobius"/>
    </source>
</evidence>
<dbReference type="PANTHER" id="PTHR39535:SF2">
    <property type="entry name" value="HTTM DOMAIN-CONTAINING PROTEIN"/>
    <property type="match status" value="1"/>
</dbReference>
<organism evidence="7 8">
    <name type="scientific">Nonomuraea angiospora</name>
    <dbReference type="NCBI Taxonomy" id="46172"/>
    <lineage>
        <taxon>Bacteria</taxon>
        <taxon>Bacillati</taxon>
        <taxon>Actinomycetota</taxon>
        <taxon>Actinomycetes</taxon>
        <taxon>Streptosporangiales</taxon>
        <taxon>Streptosporangiaceae</taxon>
        <taxon>Nonomuraea</taxon>
    </lineage>
</organism>
<sequence length="362" mass="40912">MRLARMSGVTAQVRERGRERARELAGRGWELLERVSGVRYGLYGLAVLRIGYGLVLLAHLLVNYVDRRVLWGPESPWTPKLLKEDLAGDETFSVFAFSDSGPYFEVVYHLFIVIVVAFVVGWRTRFVTPLLAVMVWSWHEREPWILDGGDNIMQLVLIYACFAQLSGRWSLDARRLARKGWVPAPDSVRWRLVTVLHNSALLACLLQVSILYMNAGLLKVRGEMWQEGTALYYTLQVEEFQPFPWLSRLVYENDLFVTAGTYAAVLVQVAFPLLMLNPISRRLGLVAVTGMHLGIGLFMGLSSFSLIMITSDLLFVRGATYQRAGRVVKAAYRWVRSRRRGGADGGVPVAVRPEQPLVLEKP</sequence>
<evidence type="ECO:0000313" key="8">
    <source>
        <dbReference type="Proteomes" id="UP000633509"/>
    </source>
</evidence>
<comment type="subcellular location">
    <subcellularLocation>
        <location evidence="1">Endomembrane system</location>
        <topology evidence="1">Multi-pass membrane protein</topology>
    </subcellularLocation>
</comment>
<protein>
    <submittedName>
        <fullName evidence="7">Antimicrobial peptide system SdpB family protein</fullName>
    </submittedName>
</protein>
<feature type="domain" description="HTTM-like" evidence="6">
    <location>
        <begin position="39"/>
        <end position="320"/>
    </location>
</feature>
<name>A0ABR9MAT8_9ACTN</name>
<keyword evidence="4 5" id="KW-0472">Membrane</keyword>
<evidence type="ECO:0000256" key="2">
    <source>
        <dbReference type="ARBA" id="ARBA00022692"/>
    </source>
</evidence>
<dbReference type="InterPro" id="IPR011020">
    <property type="entry name" value="HTTM-like"/>
</dbReference>
<feature type="transmembrane region" description="Helical" evidence="5">
    <location>
        <begin position="192"/>
        <end position="215"/>
    </location>
</feature>
<keyword evidence="8" id="KW-1185">Reference proteome</keyword>
<dbReference type="EMBL" id="JADBEK010000001">
    <property type="protein sequence ID" value="MBE1590027.1"/>
    <property type="molecule type" value="Genomic_DNA"/>
</dbReference>
<comment type="caution">
    <text evidence="7">The sequence shown here is derived from an EMBL/GenBank/DDBJ whole genome shotgun (WGS) entry which is preliminary data.</text>
</comment>